<keyword evidence="1" id="KW-0472">Membrane</keyword>
<organism evidence="2 3">
    <name type="scientific">Mycoplasmopsis fermentans (strain ATCC 19989 / NBRC 14854 / NCTC 10117 / PG18)</name>
    <name type="common">Mycoplasma fermentans</name>
    <dbReference type="NCBI Taxonomy" id="496833"/>
    <lineage>
        <taxon>Bacteria</taxon>
        <taxon>Bacillati</taxon>
        <taxon>Mycoplasmatota</taxon>
        <taxon>Mycoplasmoidales</taxon>
        <taxon>Metamycoplasmataceae</taxon>
        <taxon>Mycoplasmopsis</taxon>
    </lineage>
</organism>
<dbReference type="AlphaFoldDB" id="C4XE15"/>
<name>C4XE15_MYCFP</name>
<keyword evidence="1" id="KW-0812">Transmembrane</keyword>
<proteinExistence type="predicted"/>
<evidence type="ECO:0000313" key="2">
    <source>
        <dbReference type="EMBL" id="BAH69387.1"/>
    </source>
</evidence>
<sequence length="399" mass="47176">MVKFIYKIGKEFMAKIFVPKTFAEFKDTNKQFVNDKIQLIIDNKNKEIKTSFLYLITSIVLIFLGIIFWISGSLCLLLISSSKLFYWTGYLQIALFLASIFAGTILLITFLRKQNSIVTNIDKGLNEEDIYKQIFNQINYKIVESEYLENVSEQEEKNFLSRELKKKSNIEERKELTKKINDILINEIPFNWLNNFPDGSWVSKSAFIEEKTDSKGIIDNQKNHWNITSAKFSWVSNPIDKMSSIREKDKSQWIIFFETKLKKFSESSNKNFSFSFGKRSGINKLFKNNIGFENKKFNDIFSPYSNDKIKSLKFYGPYAMEVSVNHFEQYFDKNKDFGLFLKRDLIRGWIKRNTKILELNLPKYIIKKQNFINKVVNNLLDQIYLVYWFISMVQISNYS</sequence>
<dbReference type="Proteomes" id="UP000006810">
    <property type="component" value="Chromosome"/>
</dbReference>
<keyword evidence="3" id="KW-1185">Reference proteome</keyword>
<dbReference type="HOGENOM" id="CLU_713339_0_0_14"/>
<protein>
    <recommendedName>
        <fullName evidence="4">DUF3137 domain-containing protein</fullName>
    </recommendedName>
</protein>
<dbReference type="PATRIC" id="fig|496833.3.peg.541"/>
<keyword evidence="1" id="KW-1133">Transmembrane helix</keyword>
<feature type="transmembrane region" description="Helical" evidence="1">
    <location>
        <begin position="85"/>
        <end position="111"/>
    </location>
</feature>
<gene>
    <name evidence="2" type="ordered locus">MBIO_0122</name>
</gene>
<accession>C4XE15</accession>
<reference evidence="2 3" key="1">
    <citation type="journal article" date="2009" name="Curr. Microbiol.">
        <title>Molecular cloning and expression of a novel cholinephosphotransferase involved in glycoglycerophospholipid biosynthesis of Mycoplasma fermentans.</title>
        <authorList>
            <person name="Ishida N."/>
            <person name="Irikura D."/>
            <person name="Matsuda K."/>
            <person name="Sato S."/>
            <person name="Asano K."/>
        </authorList>
    </citation>
    <scope>NUCLEOTIDE SEQUENCE [LARGE SCALE GENOMIC DNA]</scope>
    <source>
        <strain evidence="3">ATCC 19989 / NBRC 14854 / NCTC 10117 / PG18</strain>
    </source>
</reference>
<feature type="transmembrane region" description="Helical" evidence="1">
    <location>
        <begin position="52"/>
        <end position="79"/>
    </location>
</feature>
<evidence type="ECO:0000313" key="3">
    <source>
        <dbReference type="Proteomes" id="UP000006810"/>
    </source>
</evidence>
<evidence type="ECO:0000256" key="1">
    <source>
        <dbReference type="SAM" id="Phobius"/>
    </source>
</evidence>
<evidence type="ECO:0008006" key="4">
    <source>
        <dbReference type="Google" id="ProtNLM"/>
    </source>
</evidence>
<dbReference type="EMBL" id="AP009608">
    <property type="protein sequence ID" value="BAH69387.1"/>
    <property type="molecule type" value="Genomic_DNA"/>
</dbReference>
<dbReference type="KEGG" id="mfp:MBIO_0122"/>